<accession>A0A0N8PMX7</accession>
<dbReference type="AlphaFoldDB" id="A0A0N8PMX7"/>
<dbReference type="PANTHER" id="PTHR40082">
    <property type="entry name" value="BLR5956 PROTEIN"/>
    <property type="match status" value="1"/>
</dbReference>
<dbReference type="Proteomes" id="UP000183104">
    <property type="component" value="Unassembled WGS sequence"/>
</dbReference>
<dbReference type="GO" id="GO:0006780">
    <property type="term" value="P:uroporphyrinogen III biosynthetic process"/>
    <property type="evidence" value="ECO:0007669"/>
    <property type="project" value="InterPro"/>
</dbReference>
<dbReference type="EMBL" id="FMUN01000003">
    <property type="protein sequence ID" value="SCY09795.1"/>
    <property type="molecule type" value="Genomic_DNA"/>
</dbReference>
<dbReference type="Pfam" id="PF02602">
    <property type="entry name" value="HEM4"/>
    <property type="match status" value="1"/>
</dbReference>
<dbReference type="PANTHER" id="PTHR40082:SF1">
    <property type="entry name" value="BLR5956 PROTEIN"/>
    <property type="match status" value="1"/>
</dbReference>
<dbReference type="SUPFAM" id="SSF69618">
    <property type="entry name" value="HemD-like"/>
    <property type="match status" value="1"/>
</dbReference>
<proteinExistence type="predicted"/>
<evidence type="ECO:0000259" key="1">
    <source>
        <dbReference type="Pfam" id="PF02602"/>
    </source>
</evidence>
<dbReference type="InterPro" id="IPR003754">
    <property type="entry name" value="4pyrrol_synth_uPrphyn_synth"/>
</dbReference>
<dbReference type="InterPro" id="IPR039793">
    <property type="entry name" value="UROS/Hem4"/>
</dbReference>
<sequence>MVGDGAKGRLRGRRVALPESRELDLLARMLADRGAEPVRCPLVSIRDNPDREPVLDWLDRLLGGELDHLVLFTGEGLRRLLAVATERGRQRELVAALARIPVTARGPKPARELRRLGLQPDHAPQEATTGGLIHSLSALGLNGRRVGVQLYGAEPNEPFMAFLREAGAEPDPVAPYIYASEAENRRVAELLDELEGGQLDSIAFTSRQQVRRLFQVAGRVGREEGLAAALLETPVAAVGPVVAEALSQRGVPPAITPQGSYFMKPLVRALESELGGFG</sequence>
<dbReference type="Gene3D" id="3.40.50.10090">
    <property type="match status" value="2"/>
</dbReference>
<feature type="domain" description="Tetrapyrrole biosynthesis uroporphyrinogen III synthase" evidence="1">
    <location>
        <begin position="26"/>
        <end position="258"/>
    </location>
</feature>
<organism evidence="2 3">
    <name type="scientific">Thiohalorhabdus denitrificans</name>
    <dbReference type="NCBI Taxonomy" id="381306"/>
    <lineage>
        <taxon>Bacteria</taxon>
        <taxon>Pseudomonadati</taxon>
        <taxon>Pseudomonadota</taxon>
        <taxon>Gammaproteobacteria</taxon>
        <taxon>Thiohalorhabdales</taxon>
        <taxon>Thiohalorhabdaceae</taxon>
        <taxon>Thiohalorhabdus</taxon>
    </lineage>
</organism>
<protein>
    <submittedName>
        <fullName evidence="2">Uroporphyrinogen-III synthase</fullName>
    </submittedName>
</protein>
<name>A0A0N8PMX7_9GAMM</name>
<gene>
    <name evidence="2" type="ORF">SAMN05661077_1190</name>
</gene>
<evidence type="ECO:0000313" key="3">
    <source>
        <dbReference type="Proteomes" id="UP000183104"/>
    </source>
</evidence>
<dbReference type="InterPro" id="IPR036108">
    <property type="entry name" value="4pyrrol_syn_uPrphyn_synt_sf"/>
</dbReference>
<dbReference type="GO" id="GO:0004852">
    <property type="term" value="F:uroporphyrinogen-III synthase activity"/>
    <property type="evidence" value="ECO:0007669"/>
    <property type="project" value="InterPro"/>
</dbReference>
<dbReference type="STRING" id="381306.AN478_07130"/>
<evidence type="ECO:0000313" key="2">
    <source>
        <dbReference type="EMBL" id="SCY09795.1"/>
    </source>
</evidence>
<reference evidence="3" key="1">
    <citation type="submission" date="2016-10" db="EMBL/GenBank/DDBJ databases">
        <authorList>
            <person name="Varghese N."/>
        </authorList>
    </citation>
    <scope>NUCLEOTIDE SEQUENCE [LARGE SCALE GENOMIC DNA]</scope>
    <source>
        <strain evidence="3">HL 19</strain>
    </source>
</reference>
<dbReference type="CDD" id="cd06578">
    <property type="entry name" value="HemD"/>
    <property type="match status" value="1"/>
</dbReference>
<keyword evidence="3" id="KW-1185">Reference proteome</keyword>